<accession>A0A846XD29</accession>
<feature type="transmembrane region" description="Helical" evidence="1">
    <location>
        <begin position="56"/>
        <end position="75"/>
    </location>
</feature>
<dbReference type="EMBL" id="JAAXOO010000003">
    <property type="protein sequence ID" value="NKY34281.1"/>
    <property type="molecule type" value="Genomic_DNA"/>
</dbReference>
<evidence type="ECO:0000313" key="3">
    <source>
        <dbReference type="Proteomes" id="UP000565715"/>
    </source>
</evidence>
<proteinExistence type="predicted"/>
<evidence type="ECO:0000313" key="2">
    <source>
        <dbReference type="EMBL" id="NKY34281.1"/>
    </source>
</evidence>
<evidence type="ECO:0000256" key="1">
    <source>
        <dbReference type="SAM" id="Phobius"/>
    </source>
</evidence>
<organism evidence="2 3">
    <name type="scientific">Nocardia speluncae</name>
    <dbReference type="NCBI Taxonomy" id="419477"/>
    <lineage>
        <taxon>Bacteria</taxon>
        <taxon>Bacillati</taxon>
        <taxon>Actinomycetota</taxon>
        <taxon>Actinomycetes</taxon>
        <taxon>Mycobacteriales</taxon>
        <taxon>Nocardiaceae</taxon>
        <taxon>Nocardia</taxon>
    </lineage>
</organism>
<dbReference type="RefSeq" id="WP_068043082.1">
    <property type="nucleotide sequence ID" value="NZ_JAAXOO010000003.1"/>
</dbReference>
<dbReference type="AlphaFoldDB" id="A0A846XD29"/>
<keyword evidence="1" id="KW-0812">Transmembrane</keyword>
<keyword evidence="1" id="KW-0472">Membrane</keyword>
<dbReference type="Proteomes" id="UP000565715">
    <property type="component" value="Unassembled WGS sequence"/>
</dbReference>
<keyword evidence="1" id="KW-1133">Transmembrane helix</keyword>
<comment type="caution">
    <text evidence="2">The sequence shown here is derived from an EMBL/GenBank/DDBJ whole genome shotgun (WGS) entry which is preliminary data.</text>
</comment>
<sequence length="154" mass="16215">MDDIAAEQARAALDTADRAHRQVTAEIGLPRGYWWAMAAGWLVLGVIGALGPWWLATIATLAFGAGHALLAARLLDGRRRTNKLQVSAAVAGRRIPLLVIGMLIGLVLITVGAAFVLAADGAEHPGIWAAALVAAVVGFGGPEILRLLRRWTRA</sequence>
<feature type="transmembrane region" description="Helical" evidence="1">
    <location>
        <begin position="32"/>
        <end position="50"/>
    </location>
</feature>
<name>A0A846XD29_9NOCA</name>
<feature type="transmembrane region" description="Helical" evidence="1">
    <location>
        <begin position="95"/>
        <end position="119"/>
    </location>
</feature>
<reference evidence="2 3" key="1">
    <citation type="submission" date="2020-04" db="EMBL/GenBank/DDBJ databases">
        <title>MicrobeNet Type strains.</title>
        <authorList>
            <person name="Nicholson A.C."/>
        </authorList>
    </citation>
    <scope>NUCLEOTIDE SEQUENCE [LARGE SCALE GENOMIC DNA]</scope>
    <source>
        <strain evidence="2 3">DSM 45078</strain>
    </source>
</reference>
<keyword evidence="3" id="KW-1185">Reference proteome</keyword>
<feature type="transmembrane region" description="Helical" evidence="1">
    <location>
        <begin position="125"/>
        <end position="145"/>
    </location>
</feature>
<gene>
    <name evidence="2" type="ORF">HGA13_14510</name>
</gene>
<protein>
    <submittedName>
        <fullName evidence="2">Uncharacterized protein</fullName>
    </submittedName>
</protein>